<dbReference type="InterPro" id="IPR021508">
    <property type="entry name" value="Gp17-like"/>
</dbReference>
<name>A0ABX9A4U3_9SPHN</name>
<accession>A0ABX9A4U3</accession>
<organism evidence="1 2">
    <name type="scientific">Qipengyuania gelatinilytica</name>
    <dbReference type="NCBI Taxonomy" id="2867231"/>
    <lineage>
        <taxon>Bacteria</taxon>
        <taxon>Pseudomonadati</taxon>
        <taxon>Pseudomonadota</taxon>
        <taxon>Alphaproteobacteria</taxon>
        <taxon>Sphingomonadales</taxon>
        <taxon>Erythrobacteraceae</taxon>
        <taxon>Qipengyuania</taxon>
    </lineage>
</organism>
<sequence length="130" mass="14131">MESALRTSLVDWLASDTELSASLNAVQEEGPSPAPAPTLSIAASASADWSTKTSTGREVRLALELLDRSDDPAASAAIATRIEQRIATMAPAQPSFRIVSTQFLRSRVERRARSIRAVLLEYRFRLLSTS</sequence>
<reference evidence="1 2" key="1">
    <citation type="submission" date="2021-08" db="EMBL/GenBank/DDBJ databases">
        <title>Comparative Genomics Analysis of the Genus Qipengyuania Reveals Extensive Genetic Diversity and Metabolic Versatility, Including the Description of Fifteen Novel Species.</title>
        <authorList>
            <person name="Liu Y."/>
        </authorList>
    </citation>
    <scope>NUCLEOTIDE SEQUENCE [LARGE SCALE GENOMIC DNA]</scope>
    <source>
        <strain evidence="1 2">1NDH1</strain>
    </source>
</reference>
<dbReference type="RefSeq" id="WP_221430070.1">
    <property type="nucleotide sequence ID" value="NZ_CP081294.1"/>
</dbReference>
<protein>
    <submittedName>
        <fullName evidence="1">DUF3168 domain-containing protein</fullName>
    </submittedName>
</protein>
<dbReference type="Proteomes" id="UP000824321">
    <property type="component" value="Chromosome"/>
</dbReference>
<gene>
    <name evidence="1" type="ORF">K3136_09475</name>
</gene>
<dbReference type="InterPro" id="IPR053745">
    <property type="entry name" value="Viral_Tail_Comp_sf"/>
</dbReference>
<evidence type="ECO:0000313" key="1">
    <source>
        <dbReference type="EMBL" id="QZD94323.1"/>
    </source>
</evidence>
<dbReference type="Pfam" id="PF11367">
    <property type="entry name" value="Tail_completion_gp17"/>
    <property type="match status" value="1"/>
</dbReference>
<keyword evidence="2" id="KW-1185">Reference proteome</keyword>
<evidence type="ECO:0000313" key="2">
    <source>
        <dbReference type="Proteomes" id="UP000824321"/>
    </source>
</evidence>
<dbReference type="Gene3D" id="3.30.2000.30">
    <property type="match status" value="1"/>
</dbReference>
<proteinExistence type="predicted"/>
<dbReference type="EMBL" id="CP081294">
    <property type="protein sequence ID" value="QZD94323.1"/>
    <property type="molecule type" value="Genomic_DNA"/>
</dbReference>